<evidence type="ECO:0000313" key="1">
    <source>
        <dbReference type="EMBL" id="KAJ9660551.1"/>
    </source>
</evidence>
<keyword evidence="2" id="KW-1185">Reference proteome</keyword>
<accession>A0ACC3AEP5</accession>
<dbReference type="Proteomes" id="UP001172386">
    <property type="component" value="Unassembled WGS sequence"/>
</dbReference>
<protein>
    <submittedName>
        <fullName evidence="1">Uncharacterized protein</fullName>
    </submittedName>
</protein>
<reference evidence="1" key="1">
    <citation type="submission" date="2022-10" db="EMBL/GenBank/DDBJ databases">
        <title>Culturing micro-colonial fungi from biological soil crusts in the Mojave desert and describing Neophaeococcomyces mojavensis, and introducing the new genera and species Taxawa tesnikishii.</title>
        <authorList>
            <person name="Kurbessoian T."/>
            <person name="Stajich J.E."/>
        </authorList>
    </citation>
    <scope>NUCLEOTIDE SEQUENCE</scope>
    <source>
        <strain evidence="1">JES_112</strain>
    </source>
</reference>
<comment type="caution">
    <text evidence="1">The sequence shown here is derived from an EMBL/GenBank/DDBJ whole genome shotgun (WGS) entry which is preliminary data.</text>
</comment>
<sequence length="1176" mass="125471">MDSFTNHRPYTAVPVNAYGYGSTQTRSSRKNGGQRNFKPIPLRLPFLSICISLFAICIVLIEILLRNADIPLPPATSTVSTTASIAVRSIPTRLPTKHRQKRLLSEYCTDAAAIPSKMAVMKQSSSSLCADFTASYMSHTANMSYPVLTAVSQWLMEFSAVTASYRDLGFTSRECASVVNWATGWTRVTADVGCTTSVTALTSPCTGSGTMYITGFQLTSTILPVCGVTTSYLLEQTTQERSSGPASVSLLVPTTPSKEATSSSGVATSKVLDPTSQPRSTDPTTEPTPASVVGSVLGLPTVTVPASTATPSQAPKSSPDPAPASSSPAKQGTTIIGIQTEGSKTVVTEVVGTQTIVREEQKISTAGNVQSVTQVISGSTVVVPLVVATGLAGSSTMITEVVNGKTVITELQVTAPAPSKTTVTAVVNGQTIVTELQVTAPAPSKTTVTAVINGQTTVTEMQVTGPASSKTAITTVVNGQTIVTEVYKTVVTAVVSGKTIVTEVVNTGPAVSRTLITEVVSGKTIITEVGITQPVSVATTANALAESSAAIYTTTTQYISVVTKTGTDGKLTSFSAVVVQTMIATSTPITTTRTATQTSATRPPQPTLNLSSSEEVVRGSFTTASYFAAQYLPPLVAVIIKAMWEMVFAAIKLIQPFERMNHAEGAAAKYSVFAQYLSTSLSFDVFRSLSHGNFIPLAAAFALVLVQIGTPLASAAMSVKASDICIIDGQERWCAPVWVVNKPMLRSVEASLGACMLLAIFLAILMRRFRSGIPSDPSSFGALALLMNHEQLHRDIQRVPPDTDNNIFEDALEHHQFFLGYQKTAEGTAKYGIIASKEGEASNSNLPSRNGYNYHAVANPGLETIVPEIVLNPNSDVSSQYSTHSNSYTRTSILTRARNALVTDMLGLASTTILLALLLTYYLDNNDDAFNTFFNSGTVLPKFLVVGLATIASLQMSHIERVIRITEPFRRLAANTRHTSHVPNETTLLISRSGTPYSNLPQSITLLVSHELHGGRMTFQTLIALTAVLSDLNIIAVSGVVFSEAQTLAVYQGSCISSIALTSAIFLMWLVVFFWWRNNKTVKIVRTTKSAGTIGGMMRYLGGGGKDVVDEVSRIAEEWDVRNSTGRFEGGDNGLKPCFGRFVGSDEKERWCIGFLRTEGERENVGMRERRQSGIF</sequence>
<organism evidence="1 2">
    <name type="scientific">Neophaeococcomyces mojaviensis</name>
    <dbReference type="NCBI Taxonomy" id="3383035"/>
    <lineage>
        <taxon>Eukaryota</taxon>
        <taxon>Fungi</taxon>
        <taxon>Dikarya</taxon>
        <taxon>Ascomycota</taxon>
        <taxon>Pezizomycotina</taxon>
        <taxon>Eurotiomycetes</taxon>
        <taxon>Chaetothyriomycetidae</taxon>
        <taxon>Chaetothyriales</taxon>
        <taxon>Chaetothyriales incertae sedis</taxon>
        <taxon>Neophaeococcomyces</taxon>
    </lineage>
</organism>
<gene>
    <name evidence="1" type="ORF">H2198_002488</name>
</gene>
<name>A0ACC3AEP5_9EURO</name>
<proteinExistence type="predicted"/>
<evidence type="ECO:0000313" key="2">
    <source>
        <dbReference type="Proteomes" id="UP001172386"/>
    </source>
</evidence>
<dbReference type="EMBL" id="JAPDRQ010000030">
    <property type="protein sequence ID" value="KAJ9660551.1"/>
    <property type="molecule type" value="Genomic_DNA"/>
</dbReference>